<dbReference type="Gene3D" id="3.40.50.1010">
    <property type="entry name" value="5'-nuclease"/>
    <property type="match status" value="1"/>
</dbReference>
<sequence length="186" mass="21085">MAKTSVFIDGSNFYFKLKELSHRRGGAHRLLDFQFGKFAQWLAAPHQLVEVHYYLGAVKQIHGNEKSETLYADQQKLIRRLQAQKVAVTLGHIIRHPDGSFHEKGVDVRLAVEMIRYARLNAYDIAYLLCSDTDLVPAVEEVRSFGKKVQYVGIPKGQSFGLTVAADDVRLLRPEDIVQFFPSSPL</sequence>
<dbReference type="PANTHER" id="PTHR35458">
    <property type="entry name" value="SLR0755 PROTEIN"/>
    <property type="match status" value="1"/>
</dbReference>
<gene>
    <name evidence="2" type="ORF">A3J43_03655</name>
</gene>
<dbReference type="PANTHER" id="PTHR35458:SF8">
    <property type="entry name" value="SLR0650 PROTEIN"/>
    <property type="match status" value="1"/>
</dbReference>
<reference evidence="2 3" key="1">
    <citation type="journal article" date="2016" name="Nat. Commun.">
        <title>Thousands of microbial genomes shed light on interconnected biogeochemical processes in an aquifer system.</title>
        <authorList>
            <person name="Anantharaman K."/>
            <person name="Brown C.T."/>
            <person name="Hug L.A."/>
            <person name="Sharon I."/>
            <person name="Castelle C.J."/>
            <person name="Probst A.J."/>
            <person name="Thomas B.C."/>
            <person name="Singh A."/>
            <person name="Wilkins M.J."/>
            <person name="Karaoz U."/>
            <person name="Brodie E.L."/>
            <person name="Williams K.H."/>
            <person name="Hubbard S.S."/>
            <person name="Banfield J.F."/>
        </authorList>
    </citation>
    <scope>NUCLEOTIDE SEQUENCE [LARGE SCALE GENOMIC DNA]</scope>
</reference>
<feature type="domain" description="NYN" evidence="1">
    <location>
        <begin position="3"/>
        <end position="168"/>
    </location>
</feature>
<accession>A0A1F7UN35</accession>
<name>A0A1F7UN35_9BACT</name>
<evidence type="ECO:0000313" key="2">
    <source>
        <dbReference type="EMBL" id="OGL79174.1"/>
    </source>
</evidence>
<dbReference type="GO" id="GO:0004540">
    <property type="term" value="F:RNA nuclease activity"/>
    <property type="evidence" value="ECO:0007669"/>
    <property type="project" value="InterPro"/>
</dbReference>
<dbReference type="InterPro" id="IPR021139">
    <property type="entry name" value="NYN"/>
</dbReference>
<dbReference type="EMBL" id="MGEF01000015">
    <property type="protein sequence ID" value="OGL79174.1"/>
    <property type="molecule type" value="Genomic_DNA"/>
</dbReference>
<comment type="caution">
    <text evidence="2">The sequence shown here is derived from an EMBL/GenBank/DDBJ whole genome shotgun (WGS) entry which is preliminary data.</text>
</comment>
<proteinExistence type="predicted"/>
<dbReference type="Proteomes" id="UP000176604">
    <property type="component" value="Unassembled WGS sequence"/>
</dbReference>
<evidence type="ECO:0000313" key="3">
    <source>
        <dbReference type="Proteomes" id="UP000176604"/>
    </source>
</evidence>
<dbReference type="AlphaFoldDB" id="A0A1F7UN35"/>
<dbReference type="Pfam" id="PF01936">
    <property type="entry name" value="NYN"/>
    <property type="match status" value="1"/>
</dbReference>
<dbReference type="STRING" id="1802397.A3J43_03655"/>
<dbReference type="InterPro" id="IPR047140">
    <property type="entry name" value="LabA"/>
</dbReference>
<organism evidence="2 3">
    <name type="scientific">Candidatus Uhrbacteria bacterium RIFCSPHIGHO2_12_FULL_54_23</name>
    <dbReference type="NCBI Taxonomy" id="1802397"/>
    <lineage>
        <taxon>Bacteria</taxon>
        <taxon>Candidatus Uhriibacteriota</taxon>
    </lineage>
</organism>
<protein>
    <recommendedName>
        <fullName evidence="1">NYN domain-containing protein</fullName>
    </recommendedName>
</protein>
<evidence type="ECO:0000259" key="1">
    <source>
        <dbReference type="Pfam" id="PF01936"/>
    </source>
</evidence>